<evidence type="ECO:0000256" key="1">
    <source>
        <dbReference type="SAM" id="MobiDB-lite"/>
    </source>
</evidence>
<feature type="region of interest" description="Disordered" evidence="1">
    <location>
        <begin position="57"/>
        <end position="82"/>
    </location>
</feature>
<evidence type="ECO:0000313" key="2">
    <source>
        <dbReference type="EMBL" id="KAJ8386190.1"/>
    </source>
</evidence>
<comment type="caution">
    <text evidence="2">The sequence shown here is derived from an EMBL/GenBank/DDBJ whole genome shotgun (WGS) entry which is preliminary data.</text>
</comment>
<dbReference type="AlphaFoldDB" id="A0AAD7W7F5"/>
<keyword evidence="3" id="KW-1185">Reference proteome</keyword>
<feature type="compositionally biased region" description="Low complexity" evidence="1">
    <location>
        <begin position="60"/>
        <end position="82"/>
    </location>
</feature>
<proteinExistence type="predicted"/>
<organism evidence="2 3">
    <name type="scientific">Aldrovandia affinis</name>
    <dbReference type="NCBI Taxonomy" id="143900"/>
    <lineage>
        <taxon>Eukaryota</taxon>
        <taxon>Metazoa</taxon>
        <taxon>Chordata</taxon>
        <taxon>Craniata</taxon>
        <taxon>Vertebrata</taxon>
        <taxon>Euteleostomi</taxon>
        <taxon>Actinopterygii</taxon>
        <taxon>Neopterygii</taxon>
        <taxon>Teleostei</taxon>
        <taxon>Notacanthiformes</taxon>
        <taxon>Halosauridae</taxon>
        <taxon>Aldrovandia</taxon>
    </lineage>
</organism>
<name>A0AAD7W7F5_9TELE</name>
<sequence>MTTKVITRELVLLFSQQDRANTMDPAKAEDFAQSWLPNMVGEHQQLLRNISESFAFPNRTDPAAATPSATTLPSSSKPSSSH</sequence>
<dbReference type="Proteomes" id="UP001221898">
    <property type="component" value="Unassembled WGS sequence"/>
</dbReference>
<evidence type="ECO:0000313" key="3">
    <source>
        <dbReference type="Proteomes" id="UP001221898"/>
    </source>
</evidence>
<reference evidence="2" key="1">
    <citation type="journal article" date="2023" name="Science">
        <title>Genome structures resolve the early diversification of teleost fishes.</title>
        <authorList>
            <person name="Parey E."/>
            <person name="Louis A."/>
            <person name="Montfort J."/>
            <person name="Bouchez O."/>
            <person name="Roques C."/>
            <person name="Iampietro C."/>
            <person name="Lluch J."/>
            <person name="Castinel A."/>
            <person name="Donnadieu C."/>
            <person name="Desvignes T."/>
            <person name="Floi Bucao C."/>
            <person name="Jouanno E."/>
            <person name="Wen M."/>
            <person name="Mejri S."/>
            <person name="Dirks R."/>
            <person name="Jansen H."/>
            <person name="Henkel C."/>
            <person name="Chen W.J."/>
            <person name="Zahm M."/>
            <person name="Cabau C."/>
            <person name="Klopp C."/>
            <person name="Thompson A.W."/>
            <person name="Robinson-Rechavi M."/>
            <person name="Braasch I."/>
            <person name="Lecointre G."/>
            <person name="Bobe J."/>
            <person name="Postlethwait J.H."/>
            <person name="Berthelot C."/>
            <person name="Roest Crollius H."/>
            <person name="Guiguen Y."/>
        </authorList>
    </citation>
    <scope>NUCLEOTIDE SEQUENCE</scope>
    <source>
        <strain evidence="2">NC1722</strain>
    </source>
</reference>
<dbReference type="EMBL" id="JAINUG010000233">
    <property type="protein sequence ID" value="KAJ8386190.1"/>
    <property type="molecule type" value="Genomic_DNA"/>
</dbReference>
<protein>
    <submittedName>
        <fullName evidence="2">Uncharacterized protein</fullName>
    </submittedName>
</protein>
<accession>A0AAD7W7F5</accession>
<gene>
    <name evidence="2" type="ORF">AAFF_G00176140</name>
</gene>